<keyword evidence="2" id="KW-1185">Reference proteome</keyword>
<organism evidence="1 2">
    <name type="scientific">Lepagella muris</name>
    <dbReference type="NCBI Taxonomy" id="3032870"/>
    <lineage>
        <taxon>Bacteria</taxon>
        <taxon>Pseudomonadati</taxon>
        <taxon>Bacteroidota</taxon>
        <taxon>Bacteroidia</taxon>
        <taxon>Bacteroidales</taxon>
        <taxon>Muribaculaceae</taxon>
        <taxon>Lepagella</taxon>
    </lineage>
</organism>
<evidence type="ECO:0000313" key="2">
    <source>
        <dbReference type="Proteomes" id="UP000306319"/>
    </source>
</evidence>
<reference evidence="1" key="1">
    <citation type="submission" date="2019-04" db="EMBL/GenBank/DDBJ databases">
        <title>Microbes associate with the intestines of laboratory mice.</title>
        <authorList>
            <person name="Navarre W."/>
            <person name="Wong E."/>
            <person name="Huang K."/>
            <person name="Tropini C."/>
            <person name="Ng K."/>
            <person name="Yu B."/>
        </authorList>
    </citation>
    <scope>NUCLEOTIDE SEQUENCE</scope>
    <source>
        <strain evidence="1">NM04_E33</strain>
    </source>
</reference>
<gene>
    <name evidence="1" type="ORF">E5331_05770</name>
</gene>
<sequence length="805" mass="90692">MNFKFFLPIAALGIFGACASHEGINEKDGTFELTTDKGIVSVTPLSDDIFRITTRPADAELTYRPSQSAILSPSDTKIKASSDKEDYTLAGVTTTIKVDRQTGRVSFLDKEGKLLLSETEGVDNSGDVKRVTFDGTAPGELYGAGERGHSLRLNGDSLVMYNRQNYGYTAGDPRISQMGITAPYFASDKGYGVLFDDYNEALLVLGDTISYTSDTPAPLSYYFINGNHSLEGTTEGYTLLTGRQDLPPFWSLGYITSKYGYHNQREALGAIDSLKTRGYPVDGMVLDLYWYGVETDMGRLEWDKKQWPDHKSMIDSLKRQGVNLVLIHQPYINKKGAIDNYNLLAEKKMLTRDSAGGTHDVTTWVGDAGMFDVSNPDTREWLWNRLKGLTAEGIAGWWGDLGEPEVHPRSIMHANGETAPQYHNTYCNEWSRLIYEGLRKDFPEMRPLIMMRGGTAGLQRYSVFPWTTDVSRSWGGLQPQVNLMLNSGLSGLGYMSSDLGGFAVDPEHPRDEELYVRWVQMGAFTPVMRTHAQQQPEPYHYPGSEEILKRFVKMRYQWLPYNYTLAYENSAFGRPLARPLNFNGENPGEKYASLTDEYMWGNEVLVAPVMEQGARERKVLFPAGEWIDYNHPENRYKGGSEATVKAPLEELPMFVRAGSFIPLYDAEIENVMQYDPQFITISYYPSKDKSEYTMFDDNRLSPTSLSDGKYQLTYLSADPSDGKLTINMSTNGGSYADMPEIRMMTFRIIGVEKPKGVTLSDGTNLDEEMSVMAIRQYGWAYDEASRSLYVRLPWDYSKQSITIKD</sequence>
<name>A0AC61RM06_9BACT</name>
<accession>A0AC61RM06</accession>
<dbReference type="EMBL" id="SRYB01000006">
    <property type="protein sequence ID" value="TGY79519.1"/>
    <property type="molecule type" value="Genomic_DNA"/>
</dbReference>
<protein>
    <submittedName>
        <fullName evidence="1">DUF4968 domain-containing protein</fullName>
    </submittedName>
</protein>
<evidence type="ECO:0000313" key="1">
    <source>
        <dbReference type="EMBL" id="TGY79519.1"/>
    </source>
</evidence>
<proteinExistence type="predicted"/>
<comment type="caution">
    <text evidence="1">The sequence shown here is derived from an EMBL/GenBank/DDBJ whole genome shotgun (WGS) entry which is preliminary data.</text>
</comment>
<dbReference type="Proteomes" id="UP000306319">
    <property type="component" value="Unassembled WGS sequence"/>
</dbReference>